<dbReference type="InterPro" id="IPR050469">
    <property type="entry name" value="Diguanylate_Cyclase"/>
</dbReference>
<evidence type="ECO:0000313" key="11">
    <source>
        <dbReference type="Proteomes" id="UP000250163"/>
    </source>
</evidence>
<evidence type="ECO:0000256" key="6">
    <source>
        <dbReference type="ARBA" id="ARBA00034247"/>
    </source>
</evidence>
<protein>
    <recommendedName>
        <fullName evidence="3">diguanylate cyclase</fullName>
        <ecNumber evidence="3">2.7.7.65</ecNumber>
    </recommendedName>
</protein>
<feature type="domain" description="GGDEF" evidence="9">
    <location>
        <begin position="594"/>
        <end position="728"/>
    </location>
</feature>
<dbReference type="SUPFAM" id="SSF158472">
    <property type="entry name" value="HAMP domain-like"/>
    <property type="match status" value="1"/>
</dbReference>
<evidence type="ECO:0000259" key="8">
    <source>
        <dbReference type="PROSITE" id="PS50885"/>
    </source>
</evidence>
<dbReference type="Pfam" id="PF01814">
    <property type="entry name" value="Hemerythrin"/>
    <property type="match status" value="1"/>
</dbReference>
<evidence type="ECO:0000256" key="1">
    <source>
        <dbReference type="ARBA" id="ARBA00001946"/>
    </source>
</evidence>
<evidence type="ECO:0000256" key="2">
    <source>
        <dbReference type="ARBA" id="ARBA00010587"/>
    </source>
</evidence>
<dbReference type="CDD" id="cd06225">
    <property type="entry name" value="HAMP"/>
    <property type="match status" value="1"/>
</dbReference>
<dbReference type="Gene3D" id="3.30.70.270">
    <property type="match status" value="1"/>
</dbReference>
<dbReference type="FunFam" id="3.30.70.270:FF:000001">
    <property type="entry name" value="Diguanylate cyclase domain protein"/>
    <property type="match status" value="1"/>
</dbReference>
<dbReference type="CDD" id="cd12107">
    <property type="entry name" value="Hemerythrin"/>
    <property type="match status" value="1"/>
</dbReference>
<evidence type="ECO:0000313" key="10">
    <source>
        <dbReference type="EMBL" id="SQD76535.1"/>
    </source>
</evidence>
<dbReference type="InterPro" id="IPR012827">
    <property type="entry name" value="Hemerythrin_metal-bd"/>
</dbReference>
<keyword evidence="7" id="KW-0812">Transmembrane</keyword>
<dbReference type="Gene3D" id="6.10.340.10">
    <property type="match status" value="1"/>
</dbReference>
<comment type="catalytic activity">
    <reaction evidence="6">
        <text>2 GTP = 3',3'-c-di-GMP + 2 diphosphate</text>
        <dbReference type="Rhea" id="RHEA:24898"/>
        <dbReference type="ChEBI" id="CHEBI:33019"/>
        <dbReference type="ChEBI" id="CHEBI:37565"/>
        <dbReference type="ChEBI" id="CHEBI:58805"/>
        <dbReference type="EC" id="2.7.7.65"/>
    </reaction>
</comment>
<dbReference type="InterPro" id="IPR003660">
    <property type="entry name" value="HAMP_dom"/>
</dbReference>
<dbReference type="Gene3D" id="1.20.120.50">
    <property type="entry name" value="Hemerythrin-like"/>
    <property type="match status" value="1"/>
</dbReference>
<dbReference type="InterPro" id="IPR016131">
    <property type="entry name" value="Haemerythrin_Fe_BS"/>
</dbReference>
<dbReference type="SUPFAM" id="SSF55073">
    <property type="entry name" value="Nucleotide cyclase"/>
    <property type="match status" value="1"/>
</dbReference>
<keyword evidence="11" id="KW-1185">Reference proteome</keyword>
<dbReference type="InterPro" id="IPR012312">
    <property type="entry name" value="Hemerythrin-like"/>
</dbReference>
<dbReference type="PANTHER" id="PTHR45138">
    <property type="entry name" value="REGULATORY COMPONENTS OF SENSORY TRANSDUCTION SYSTEM"/>
    <property type="match status" value="1"/>
</dbReference>
<proteinExistence type="inferred from homology"/>
<feature type="transmembrane region" description="Helical" evidence="7">
    <location>
        <begin position="462"/>
        <end position="484"/>
    </location>
</feature>
<reference evidence="11" key="1">
    <citation type="submission" date="2018-05" db="EMBL/GenBank/DDBJ databases">
        <authorList>
            <person name="Cea G.-C."/>
            <person name="William W."/>
        </authorList>
    </citation>
    <scope>NUCLEOTIDE SEQUENCE [LARGE SCALE GENOMIC DNA]</scope>
    <source>
        <strain evidence="11">DB21MT 5</strain>
    </source>
</reference>
<accession>A0A330LR31</accession>
<sequence>MISLEWNEEMSVGIDEIDTDHKKIFSVISAIIEAIDTNCNAATIEKYFSDLTACTTAHFKQEEALMQTLAFNNFIEHQKEHQTFLNQLPELKHKLLNSNNVEAAEQVSQFLYDWVIEHILISDMDYVQAFHNEKKHSTSLTSIFRRTSEWLSYRINISTRVLITSLLPIIGMLLLSFIAVKDNYQQYKNMLLLENLTQIVQQVNSLTHNLQVERGLLSSYISSDYQRFSQVLTAQQRKTKNEIDTFSTLLNSRKALLTEPLLIEFINSTKIDIAELNIFRSGLKNISITSEQMLAEYNDIIARLLSRVNRLSQIKMDAQFAHNITAINAILGLKEILGRQREIGTLLIDSKLSVHDLIHSERYKQLYIQLGMQLNAIFVFNYSATPAQQHACGRLCNITAQKEFINNTVTDFMLQPDTHQNSQFWFIQLTNRIDDIKIVTDKIIKDLDVKTQQKLGKLEQRFYLVLIIISTIVIFNTLLFTVLYHSVITPIRRITYALKQVTLGRYNQQMHEYTSNDEIGAMNDAYETLRRKLLQADISKNIIKRQQQSLLVRRKERDKYRELASRDALTGALNRRKFNLVLKQEIGFAKHDKQKLSLLLLDIDHFKKINDAYGHGGGDQVLRDFYDTCFNSVKSSDIVARIGGEEFAILMPETNSAQAHIIAERLRHNVSELQVPYGQDNIRLTVSIGLAEWHEYDSFNAKEFIAHTDKALYRAKDNGRNCVMVDNR</sequence>
<dbReference type="NCBIfam" id="NF033749">
    <property type="entry name" value="bact_hemeryth"/>
    <property type="match status" value="1"/>
</dbReference>
<dbReference type="GO" id="GO:0052621">
    <property type="term" value="F:diguanylate cyclase activity"/>
    <property type="evidence" value="ECO:0007669"/>
    <property type="project" value="UniProtKB-EC"/>
</dbReference>
<dbReference type="PANTHER" id="PTHR45138:SF9">
    <property type="entry name" value="DIGUANYLATE CYCLASE DGCM-RELATED"/>
    <property type="match status" value="1"/>
</dbReference>
<evidence type="ECO:0000256" key="7">
    <source>
        <dbReference type="SAM" id="Phobius"/>
    </source>
</evidence>
<keyword evidence="7" id="KW-1133">Transmembrane helix</keyword>
<dbReference type="InterPro" id="IPR035938">
    <property type="entry name" value="Hemerythrin-like_sf"/>
</dbReference>
<dbReference type="GO" id="GO:0007165">
    <property type="term" value="P:signal transduction"/>
    <property type="evidence" value="ECO:0007669"/>
    <property type="project" value="InterPro"/>
</dbReference>
<organism evidence="10 11">
    <name type="scientific">Moritella yayanosii</name>
    <dbReference type="NCBI Taxonomy" id="69539"/>
    <lineage>
        <taxon>Bacteria</taxon>
        <taxon>Pseudomonadati</taxon>
        <taxon>Pseudomonadota</taxon>
        <taxon>Gammaproteobacteria</taxon>
        <taxon>Alteromonadales</taxon>
        <taxon>Moritellaceae</taxon>
        <taxon>Moritella</taxon>
    </lineage>
</organism>
<dbReference type="Pfam" id="PF08376">
    <property type="entry name" value="NIT"/>
    <property type="match status" value="1"/>
</dbReference>
<dbReference type="SMART" id="SM00304">
    <property type="entry name" value="HAMP"/>
    <property type="match status" value="1"/>
</dbReference>
<dbReference type="EC" id="2.7.7.65" evidence="3"/>
<dbReference type="KEGG" id="mya:MORIYA_0057"/>
<evidence type="ECO:0000256" key="4">
    <source>
        <dbReference type="ARBA" id="ARBA00022723"/>
    </source>
</evidence>
<dbReference type="GO" id="GO:0046872">
    <property type="term" value="F:metal ion binding"/>
    <property type="evidence" value="ECO:0007669"/>
    <property type="project" value="UniProtKB-KW"/>
</dbReference>
<keyword evidence="5" id="KW-0408">Iron</keyword>
<name>A0A330LR31_9GAMM</name>
<dbReference type="SMART" id="SM00267">
    <property type="entry name" value="GGDEF"/>
    <property type="match status" value="1"/>
</dbReference>
<dbReference type="NCBIfam" id="TIGR00254">
    <property type="entry name" value="GGDEF"/>
    <property type="match status" value="1"/>
</dbReference>
<evidence type="ECO:0000256" key="3">
    <source>
        <dbReference type="ARBA" id="ARBA00012528"/>
    </source>
</evidence>
<dbReference type="SUPFAM" id="SSF47188">
    <property type="entry name" value="Hemerythrin-like"/>
    <property type="match status" value="1"/>
</dbReference>
<dbReference type="InterPro" id="IPR029787">
    <property type="entry name" value="Nucleotide_cyclase"/>
</dbReference>
<comment type="cofactor">
    <cofactor evidence="1">
        <name>Mg(2+)</name>
        <dbReference type="ChEBI" id="CHEBI:18420"/>
    </cofactor>
</comment>
<evidence type="ECO:0000259" key="9">
    <source>
        <dbReference type="PROSITE" id="PS50887"/>
    </source>
</evidence>
<dbReference type="InterPro" id="IPR043128">
    <property type="entry name" value="Rev_trsase/Diguanyl_cyclase"/>
</dbReference>
<feature type="transmembrane region" description="Helical" evidence="7">
    <location>
        <begin position="161"/>
        <end position="180"/>
    </location>
</feature>
<dbReference type="EMBL" id="LS483250">
    <property type="protein sequence ID" value="SQD76535.1"/>
    <property type="molecule type" value="Genomic_DNA"/>
</dbReference>
<dbReference type="CDD" id="cd01949">
    <property type="entry name" value="GGDEF"/>
    <property type="match status" value="1"/>
</dbReference>
<gene>
    <name evidence="10" type="ORF">MORIYA_0057</name>
</gene>
<dbReference type="OrthoDB" id="6087871at2"/>
<feature type="domain" description="HAMP" evidence="8">
    <location>
        <begin position="485"/>
        <end position="538"/>
    </location>
</feature>
<dbReference type="InterPro" id="IPR000160">
    <property type="entry name" value="GGDEF_dom"/>
</dbReference>
<dbReference type="Proteomes" id="UP000250163">
    <property type="component" value="Chromosome MORIYA"/>
</dbReference>
<comment type="similarity">
    <text evidence="2">Belongs to the hemerythrin family.</text>
</comment>
<dbReference type="NCBIfam" id="TIGR02481">
    <property type="entry name" value="hemeryth_dom"/>
    <property type="match status" value="1"/>
</dbReference>
<evidence type="ECO:0000256" key="5">
    <source>
        <dbReference type="ARBA" id="ARBA00023004"/>
    </source>
</evidence>
<keyword evidence="7" id="KW-0472">Membrane</keyword>
<dbReference type="PROSITE" id="PS50887">
    <property type="entry name" value="GGDEF"/>
    <property type="match status" value="1"/>
</dbReference>
<dbReference type="PROSITE" id="PS00550">
    <property type="entry name" value="HEMERYTHRINS"/>
    <property type="match status" value="1"/>
</dbReference>
<dbReference type="GO" id="GO:0016020">
    <property type="term" value="C:membrane"/>
    <property type="evidence" value="ECO:0007669"/>
    <property type="project" value="InterPro"/>
</dbReference>
<keyword evidence="4" id="KW-0479">Metal-binding</keyword>
<dbReference type="Pfam" id="PF00990">
    <property type="entry name" value="GGDEF"/>
    <property type="match status" value="1"/>
</dbReference>
<dbReference type="PROSITE" id="PS50885">
    <property type="entry name" value="HAMP"/>
    <property type="match status" value="1"/>
</dbReference>
<dbReference type="RefSeq" id="WP_112711686.1">
    <property type="nucleotide sequence ID" value="NZ_LS483250.1"/>
</dbReference>
<dbReference type="Pfam" id="PF00672">
    <property type="entry name" value="HAMP"/>
    <property type="match status" value="1"/>
</dbReference>
<dbReference type="InterPro" id="IPR013587">
    <property type="entry name" value="Nitrate/nitrite_sensing"/>
</dbReference>
<dbReference type="AlphaFoldDB" id="A0A330LR31"/>